<dbReference type="CDD" id="cd06170">
    <property type="entry name" value="LuxR_C_like"/>
    <property type="match status" value="1"/>
</dbReference>
<dbReference type="PANTHER" id="PTHR34293">
    <property type="entry name" value="HTH-TYPE TRANSCRIPTIONAL REGULATOR TRMBL2"/>
    <property type="match status" value="1"/>
</dbReference>
<name>A0A8J7KY68_9ACTN</name>
<dbReference type="Gene3D" id="1.10.10.10">
    <property type="entry name" value="Winged helix-like DNA-binding domain superfamily/Winged helix DNA-binding domain"/>
    <property type="match status" value="1"/>
</dbReference>
<keyword evidence="2" id="KW-0238">DNA-binding</keyword>
<dbReference type="InterPro" id="IPR016032">
    <property type="entry name" value="Sig_transdc_resp-reg_C-effctor"/>
</dbReference>
<keyword evidence="3" id="KW-1185">Reference proteome</keyword>
<dbReference type="InterPro" id="IPR036388">
    <property type="entry name" value="WH-like_DNA-bd_sf"/>
</dbReference>
<dbReference type="SUPFAM" id="SSF46894">
    <property type="entry name" value="C-terminal effector domain of the bipartite response regulators"/>
    <property type="match status" value="1"/>
</dbReference>
<gene>
    <name evidence="2" type="ORF">IW245_005081</name>
</gene>
<evidence type="ECO:0000313" key="2">
    <source>
        <dbReference type="EMBL" id="MBG6138887.1"/>
    </source>
</evidence>
<sequence length="352" mass="37979">MGDLNRLVMPRAAVPPLTRWGVSPTADLVFRTLTECGPSVIGVLGKSLGLPTRRVRIALDELNSVGAARPERMATPTGPVRVWRGGQPEAVVTSLRERTVHAVKARHLLRQRLSGLDLSDVMNHPDLTAADAVRPLYGLAQVRARFVELAPTARTEEMVLNPEPVLPESAVRAGAPLERASAQRGVSTLSLGVPAGVGDASLSLHYEMIALGTKYRELPQLPARILIIDRRTAIVPIDPAILGKGALEVTAPVVVDQLVGLFLQYWSRAKAPERPMPANLPLTPREQAIIALLATGQTDAKTAEQLGVSVRTIAYTLSDLMSRYGVQNRFQLGMVLGAQGARPTTIQKEQQK</sequence>
<accession>A0A8J7KY68</accession>
<dbReference type="InterPro" id="IPR051797">
    <property type="entry name" value="TrmB-like"/>
</dbReference>
<comment type="caution">
    <text evidence="2">The sequence shown here is derived from an EMBL/GenBank/DDBJ whole genome shotgun (WGS) entry which is preliminary data.</text>
</comment>
<dbReference type="Pfam" id="PF00196">
    <property type="entry name" value="GerE"/>
    <property type="match status" value="1"/>
</dbReference>
<dbReference type="SMART" id="SM00421">
    <property type="entry name" value="HTH_LUXR"/>
    <property type="match status" value="1"/>
</dbReference>
<dbReference type="RefSeq" id="WP_197005596.1">
    <property type="nucleotide sequence ID" value="NZ_BONS01000009.1"/>
</dbReference>
<dbReference type="EMBL" id="JADOUF010000001">
    <property type="protein sequence ID" value="MBG6138887.1"/>
    <property type="molecule type" value="Genomic_DNA"/>
</dbReference>
<dbReference type="Proteomes" id="UP000622552">
    <property type="component" value="Unassembled WGS sequence"/>
</dbReference>
<dbReference type="GO" id="GO:0006355">
    <property type="term" value="P:regulation of DNA-templated transcription"/>
    <property type="evidence" value="ECO:0007669"/>
    <property type="project" value="InterPro"/>
</dbReference>
<proteinExistence type="predicted"/>
<dbReference type="GO" id="GO:0003677">
    <property type="term" value="F:DNA binding"/>
    <property type="evidence" value="ECO:0007669"/>
    <property type="project" value="UniProtKB-KW"/>
</dbReference>
<dbReference type="PANTHER" id="PTHR34293:SF1">
    <property type="entry name" value="HTH-TYPE TRANSCRIPTIONAL REGULATOR TRMBL2"/>
    <property type="match status" value="1"/>
</dbReference>
<protein>
    <submittedName>
        <fullName evidence="2">DNA-binding CsgD family transcriptional regulator</fullName>
    </submittedName>
</protein>
<dbReference type="AlphaFoldDB" id="A0A8J7KY68"/>
<evidence type="ECO:0000313" key="3">
    <source>
        <dbReference type="Proteomes" id="UP000622552"/>
    </source>
</evidence>
<dbReference type="PRINTS" id="PR00038">
    <property type="entry name" value="HTHLUXR"/>
</dbReference>
<reference evidence="2" key="1">
    <citation type="submission" date="2020-11" db="EMBL/GenBank/DDBJ databases">
        <title>Sequencing the genomes of 1000 actinobacteria strains.</title>
        <authorList>
            <person name="Klenk H.-P."/>
        </authorList>
    </citation>
    <scope>NUCLEOTIDE SEQUENCE</scope>
    <source>
        <strain evidence="2">DSM 45356</strain>
    </source>
</reference>
<organism evidence="2 3">
    <name type="scientific">Longispora fulva</name>
    <dbReference type="NCBI Taxonomy" id="619741"/>
    <lineage>
        <taxon>Bacteria</taxon>
        <taxon>Bacillati</taxon>
        <taxon>Actinomycetota</taxon>
        <taxon>Actinomycetes</taxon>
        <taxon>Micromonosporales</taxon>
        <taxon>Micromonosporaceae</taxon>
        <taxon>Longispora</taxon>
    </lineage>
</organism>
<feature type="domain" description="HTH luxR-type" evidence="1">
    <location>
        <begin position="275"/>
        <end position="340"/>
    </location>
</feature>
<dbReference type="PROSITE" id="PS50043">
    <property type="entry name" value="HTH_LUXR_2"/>
    <property type="match status" value="1"/>
</dbReference>
<dbReference type="InterPro" id="IPR000792">
    <property type="entry name" value="Tscrpt_reg_LuxR_C"/>
</dbReference>
<evidence type="ECO:0000259" key="1">
    <source>
        <dbReference type="PROSITE" id="PS50043"/>
    </source>
</evidence>